<dbReference type="FunFam" id="1.10.760.10:FF:000021">
    <property type="entry name" value="Cytochrome c6, chloroplastic"/>
    <property type="match status" value="1"/>
</dbReference>
<evidence type="ECO:0000313" key="17">
    <source>
        <dbReference type="Proteomes" id="UP001165080"/>
    </source>
</evidence>
<comment type="similarity">
    <text evidence="3">Belongs to the cytochrome c family. PetJ subfamily.</text>
</comment>
<evidence type="ECO:0000256" key="8">
    <source>
        <dbReference type="ARBA" id="ARBA00022982"/>
    </source>
</evidence>
<reference evidence="16 17" key="1">
    <citation type="journal article" date="2023" name="Commun. Biol.">
        <title>Reorganization of the ancestral sex-determining regions during the evolution of trioecy in Pleodorina starrii.</title>
        <authorList>
            <person name="Takahashi K."/>
            <person name="Suzuki S."/>
            <person name="Kawai-Toyooka H."/>
            <person name="Yamamoto K."/>
            <person name="Hamaji T."/>
            <person name="Ootsuki R."/>
            <person name="Yamaguchi H."/>
            <person name="Kawachi M."/>
            <person name="Higashiyama T."/>
            <person name="Nozaki H."/>
        </authorList>
    </citation>
    <scope>NUCLEOTIDE SEQUENCE [LARGE SCALE GENOMIC DNA]</scope>
    <source>
        <strain evidence="16 17">NIES-4479</strain>
    </source>
</reference>
<evidence type="ECO:0000256" key="9">
    <source>
        <dbReference type="ARBA" id="ARBA00023004"/>
    </source>
</evidence>
<dbReference type="Gene3D" id="1.10.760.10">
    <property type="entry name" value="Cytochrome c-like domain"/>
    <property type="match status" value="1"/>
</dbReference>
<dbReference type="Proteomes" id="UP001165080">
    <property type="component" value="Unassembled WGS sequence"/>
</dbReference>
<evidence type="ECO:0000256" key="4">
    <source>
        <dbReference type="ARBA" id="ARBA00022448"/>
    </source>
</evidence>
<comment type="caution">
    <text evidence="16">The sequence shown here is derived from an EMBL/GenBank/DDBJ whole genome shotgun (WGS) entry which is preliminary data.</text>
</comment>
<dbReference type="InterPro" id="IPR009056">
    <property type="entry name" value="Cyt_c-like_dom"/>
</dbReference>
<dbReference type="Pfam" id="PF13442">
    <property type="entry name" value="Cytochrome_CBB3"/>
    <property type="match status" value="1"/>
</dbReference>
<dbReference type="AlphaFoldDB" id="A0A9W6BJ18"/>
<keyword evidence="5" id="KW-0602">Photosynthesis</keyword>
<dbReference type="SUPFAM" id="SSF46626">
    <property type="entry name" value="Cytochrome c"/>
    <property type="match status" value="1"/>
</dbReference>
<evidence type="ECO:0000256" key="13">
    <source>
        <dbReference type="ARBA" id="ARBA00033211"/>
    </source>
</evidence>
<organism evidence="16 17">
    <name type="scientific">Pleodorina starrii</name>
    <dbReference type="NCBI Taxonomy" id="330485"/>
    <lineage>
        <taxon>Eukaryota</taxon>
        <taxon>Viridiplantae</taxon>
        <taxon>Chlorophyta</taxon>
        <taxon>core chlorophytes</taxon>
        <taxon>Chlorophyceae</taxon>
        <taxon>CS clade</taxon>
        <taxon>Chlamydomonadales</taxon>
        <taxon>Volvocaceae</taxon>
        <taxon>Pleodorina</taxon>
    </lineage>
</organism>
<dbReference type="PANTHER" id="PTHR34688">
    <property type="entry name" value="CYTOCHROME C6, CHLOROPLASTIC"/>
    <property type="match status" value="1"/>
</dbReference>
<dbReference type="GO" id="GO:0009055">
    <property type="term" value="F:electron transfer activity"/>
    <property type="evidence" value="ECO:0007669"/>
    <property type="project" value="InterPro"/>
</dbReference>
<dbReference type="PRINTS" id="PR00605">
    <property type="entry name" value="CYTCHROMECIC"/>
</dbReference>
<evidence type="ECO:0000256" key="1">
    <source>
        <dbReference type="ARBA" id="ARBA00002347"/>
    </source>
</evidence>
<dbReference type="PROSITE" id="PS51007">
    <property type="entry name" value="CYTC"/>
    <property type="match status" value="1"/>
</dbReference>
<dbReference type="InterPro" id="IPR008168">
    <property type="entry name" value="Cyt_C_IC"/>
</dbReference>
<dbReference type="InterPro" id="IPR023655">
    <property type="entry name" value="Cyt_C6"/>
</dbReference>
<evidence type="ECO:0000256" key="7">
    <source>
        <dbReference type="ARBA" id="ARBA00022723"/>
    </source>
</evidence>
<dbReference type="EMBL" id="BRXU01000007">
    <property type="protein sequence ID" value="GLC53044.1"/>
    <property type="molecule type" value="Genomic_DNA"/>
</dbReference>
<name>A0A9W6BJ18_9CHLO</name>
<keyword evidence="8" id="KW-0249">Electron transport</keyword>
<evidence type="ECO:0000256" key="2">
    <source>
        <dbReference type="ARBA" id="ARBA00004456"/>
    </source>
</evidence>
<proteinExistence type="inferred from homology"/>
<keyword evidence="9 14" id="KW-0408">Iron</keyword>
<dbReference type="GO" id="GO:0009543">
    <property type="term" value="C:chloroplast thylakoid lumen"/>
    <property type="evidence" value="ECO:0007669"/>
    <property type="project" value="UniProtKB-SubCell"/>
</dbReference>
<keyword evidence="4" id="KW-0813">Transport</keyword>
<dbReference type="GO" id="GO:0005506">
    <property type="term" value="F:iron ion binding"/>
    <property type="evidence" value="ECO:0007669"/>
    <property type="project" value="InterPro"/>
</dbReference>
<dbReference type="OrthoDB" id="1930491at2759"/>
<keyword evidence="10" id="KW-0793">Thylakoid</keyword>
<comment type="subcellular location">
    <subcellularLocation>
        <location evidence="2">Plastid</location>
        <location evidence="2">Chloroplast thylakoid lumen</location>
    </subcellularLocation>
</comment>
<evidence type="ECO:0000256" key="5">
    <source>
        <dbReference type="ARBA" id="ARBA00022531"/>
    </source>
</evidence>
<dbReference type="GO" id="GO:0020037">
    <property type="term" value="F:heme binding"/>
    <property type="evidence" value="ECO:0007669"/>
    <property type="project" value="InterPro"/>
</dbReference>
<evidence type="ECO:0000259" key="15">
    <source>
        <dbReference type="PROSITE" id="PS51007"/>
    </source>
</evidence>
<dbReference type="PANTHER" id="PTHR34688:SF2">
    <property type="entry name" value="CYTOCHROME C6, CHLOROPLASTIC"/>
    <property type="match status" value="1"/>
</dbReference>
<evidence type="ECO:0000256" key="3">
    <source>
        <dbReference type="ARBA" id="ARBA00009650"/>
    </source>
</evidence>
<evidence type="ECO:0000256" key="10">
    <source>
        <dbReference type="ARBA" id="ARBA00023078"/>
    </source>
</evidence>
<dbReference type="GO" id="GO:0015979">
    <property type="term" value="P:photosynthesis"/>
    <property type="evidence" value="ECO:0007669"/>
    <property type="project" value="UniProtKB-KW"/>
</dbReference>
<accession>A0A9W6BJ18</accession>
<evidence type="ECO:0000256" key="14">
    <source>
        <dbReference type="PROSITE-ProRule" id="PRU00433"/>
    </source>
</evidence>
<evidence type="ECO:0000256" key="6">
    <source>
        <dbReference type="ARBA" id="ARBA00022617"/>
    </source>
</evidence>
<keyword evidence="7 14" id="KW-0479">Metal-binding</keyword>
<comment type="function">
    <text evidence="1">Functions as an electron carrier between membrane-bound cytochrome b6-f and photosystem I in oxygenic photosynthesis.</text>
</comment>
<dbReference type="InterPro" id="IPR036909">
    <property type="entry name" value="Cyt_c-like_dom_sf"/>
</dbReference>
<gene>
    <name evidence="16" type="primary">PLEST002336</name>
    <name evidence="16" type="ORF">PLESTB_000702000</name>
</gene>
<keyword evidence="17" id="KW-1185">Reference proteome</keyword>
<evidence type="ECO:0000256" key="11">
    <source>
        <dbReference type="ARBA" id="ARBA00030448"/>
    </source>
</evidence>
<feature type="domain" description="Cytochrome c" evidence="15">
    <location>
        <begin position="63"/>
        <end position="155"/>
    </location>
</feature>
<evidence type="ECO:0000313" key="16">
    <source>
        <dbReference type="EMBL" id="GLC53044.1"/>
    </source>
</evidence>
<keyword evidence="6 14" id="KW-0349">Heme</keyword>
<protein>
    <recommendedName>
        <fullName evidence="13">Cytochrome c-553</fullName>
    </recommendedName>
    <alternativeName>
        <fullName evidence="12">Cytochrome c553</fullName>
    </alternativeName>
    <alternativeName>
        <fullName evidence="11">Soluble cytochrome f</fullName>
    </alternativeName>
</protein>
<sequence>MASLRSCTQRSATNRCRTATVFAAFKPHACHTTTAPPQPHTRNPIAAPLVLAAVSTLLTATPALAIEVPELFANKCAGCHMNGGNVLAVGATLFPEDLRRNGVDSSEALYRIIYGGKGKMPGFGKDCAPKGACTFGPRLSDEEVTSLAAYVQDRAAAGWKQ</sequence>
<evidence type="ECO:0000256" key="12">
    <source>
        <dbReference type="ARBA" id="ARBA00031247"/>
    </source>
</evidence>